<dbReference type="GO" id="GO:0015074">
    <property type="term" value="P:DNA integration"/>
    <property type="evidence" value="ECO:0007669"/>
    <property type="project" value="InterPro"/>
</dbReference>
<dbReference type="Gene3D" id="1.10.443.10">
    <property type="entry name" value="Intergrase catalytic core"/>
    <property type="match status" value="1"/>
</dbReference>
<dbReference type="GO" id="GO:0006310">
    <property type="term" value="P:DNA recombination"/>
    <property type="evidence" value="ECO:0007669"/>
    <property type="project" value="UniProtKB-KW"/>
</dbReference>
<dbReference type="InterPro" id="IPR011010">
    <property type="entry name" value="DNA_brk_join_enz"/>
</dbReference>
<keyword evidence="2" id="KW-0812">Transmembrane</keyword>
<dbReference type="InterPro" id="IPR013762">
    <property type="entry name" value="Integrase-like_cat_sf"/>
</dbReference>
<protein>
    <submittedName>
        <fullName evidence="4">7048_t:CDS:1</fullName>
    </submittedName>
</protein>
<gene>
    <name evidence="4" type="ORF">DEBURN_LOCUS4557</name>
</gene>
<keyword evidence="2" id="KW-1133">Transmembrane helix</keyword>
<dbReference type="PANTHER" id="PTHR21446">
    <property type="entry name" value="DUF3504 DOMAIN-CONTAINING PROTEIN"/>
    <property type="match status" value="1"/>
</dbReference>
<evidence type="ECO:0000256" key="1">
    <source>
        <dbReference type="ARBA" id="ARBA00023172"/>
    </source>
</evidence>
<keyword evidence="1" id="KW-0233">DNA recombination</keyword>
<proteinExistence type="predicted"/>
<comment type="caution">
    <text evidence="4">The sequence shown here is derived from an EMBL/GenBank/DDBJ whole genome shotgun (WGS) entry which is preliminary data.</text>
</comment>
<feature type="transmembrane region" description="Helical" evidence="2">
    <location>
        <begin position="9"/>
        <end position="26"/>
    </location>
</feature>
<dbReference type="InterPro" id="IPR002104">
    <property type="entry name" value="Integrase_catalytic"/>
</dbReference>
<reference evidence="4" key="1">
    <citation type="submission" date="2021-06" db="EMBL/GenBank/DDBJ databases">
        <authorList>
            <person name="Kallberg Y."/>
            <person name="Tangrot J."/>
            <person name="Rosling A."/>
        </authorList>
    </citation>
    <scope>NUCLEOTIDE SEQUENCE</scope>
    <source>
        <strain evidence="4">AZ414A</strain>
    </source>
</reference>
<dbReference type="InterPro" id="IPR052787">
    <property type="entry name" value="MAVS"/>
</dbReference>
<dbReference type="PANTHER" id="PTHR21446:SF12">
    <property type="entry name" value="POTASSIUM CHANNEL TETRAMERIZATION DOMAIN CONTAINING 1"/>
    <property type="match status" value="1"/>
</dbReference>
<sequence length="246" mass="28585">MNCKEPENLLYRVFFLISILLAMRVGERYHLKIEQFKFDDYGLKLFRYTSKNNQRGLHNGNANIINIPADSELYSDVKLYFSKRPICEENNFYLQLNLNWTETGFWYKSNHVGKNKLSNFMQDIGQRTQIDISFDALSNHSGHKTAAQCLQDNNISEQAIMQLTEHKSVEGVRAYKKINEEQKSYTMNTLINITDNSKNKLKHPLQEISFNSLNNNSQTPIFSNSTFSNVILILKSNNFSQLCKSM</sequence>
<dbReference type="SUPFAM" id="SSF56349">
    <property type="entry name" value="DNA breaking-rejoining enzymes"/>
    <property type="match status" value="1"/>
</dbReference>
<dbReference type="GO" id="GO:0003677">
    <property type="term" value="F:DNA binding"/>
    <property type="evidence" value="ECO:0007669"/>
    <property type="project" value="InterPro"/>
</dbReference>
<dbReference type="EMBL" id="CAJVPK010000353">
    <property type="protein sequence ID" value="CAG8498641.1"/>
    <property type="molecule type" value="Genomic_DNA"/>
</dbReference>
<evidence type="ECO:0000259" key="3">
    <source>
        <dbReference type="Pfam" id="PF00589"/>
    </source>
</evidence>
<evidence type="ECO:0000256" key="2">
    <source>
        <dbReference type="SAM" id="Phobius"/>
    </source>
</evidence>
<keyword evidence="5" id="KW-1185">Reference proteome</keyword>
<feature type="domain" description="Tyr recombinase" evidence="3">
    <location>
        <begin position="4"/>
        <end position="180"/>
    </location>
</feature>
<organism evidence="4 5">
    <name type="scientific">Diversispora eburnea</name>
    <dbReference type="NCBI Taxonomy" id="1213867"/>
    <lineage>
        <taxon>Eukaryota</taxon>
        <taxon>Fungi</taxon>
        <taxon>Fungi incertae sedis</taxon>
        <taxon>Mucoromycota</taxon>
        <taxon>Glomeromycotina</taxon>
        <taxon>Glomeromycetes</taxon>
        <taxon>Diversisporales</taxon>
        <taxon>Diversisporaceae</taxon>
        <taxon>Diversispora</taxon>
    </lineage>
</organism>
<dbReference type="Proteomes" id="UP000789706">
    <property type="component" value="Unassembled WGS sequence"/>
</dbReference>
<dbReference type="AlphaFoldDB" id="A0A9N8ZK18"/>
<evidence type="ECO:0000313" key="5">
    <source>
        <dbReference type="Proteomes" id="UP000789706"/>
    </source>
</evidence>
<dbReference type="OrthoDB" id="2417765at2759"/>
<name>A0A9N8ZK18_9GLOM</name>
<keyword evidence="2" id="KW-0472">Membrane</keyword>
<evidence type="ECO:0000313" key="4">
    <source>
        <dbReference type="EMBL" id="CAG8498641.1"/>
    </source>
</evidence>
<dbReference type="Pfam" id="PF00589">
    <property type="entry name" value="Phage_integrase"/>
    <property type="match status" value="1"/>
</dbReference>
<accession>A0A9N8ZK18</accession>